<dbReference type="EMBL" id="WUQX01000001">
    <property type="protein sequence ID" value="MXP78286.1"/>
    <property type="molecule type" value="Genomic_DNA"/>
</dbReference>
<dbReference type="AlphaFoldDB" id="A0A7X3MKU1"/>
<evidence type="ECO:0000313" key="1">
    <source>
        <dbReference type="EMBL" id="MXP78286.1"/>
    </source>
</evidence>
<accession>A0A7X3MKU1</accession>
<protein>
    <submittedName>
        <fullName evidence="1">Uncharacterized protein</fullName>
    </submittedName>
</protein>
<evidence type="ECO:0000313" key="2">
    <source>
        <dbReference type="Proteomes" id="UP000460412"/>
    </source>
</evidence>
<comment type="caution">
    <text evidence="1">The sequence shown here is derived from an EMBL/GenBank/DDBJ whole genome shotgun (WGS) entry which is preliminary data.</text>
</comment>
<proteinExistence type="predicted"/>
<organism evidence="1 2">
    <name type="scientific">Sporofaciens musculi</name>
    <dbReference type="NCBI Taxonomy" id="2681861"/>
    <lineage>
        <taxon>Bacteria</taxon>
        <taxon>Bacillati</taxon>
        <taxon>Bacillota</taxon>
        <taxon>Clostridia</taxon>
        <taxon>Lachnospirales</taxon>
        <taxon>Lachnospiraceae</taxon>
        <taxon>Sporofaciens</taxon>
    </lineage>
</organism>
<keyword evidence="2" id="KW-1185">Reference proteome</keyword>
<reference evidence="1 2" key="1">
    <citation type="submission" date="2019-12" db="EMBL/GenBank/DDBJ databases">
        <title>Sporaefaciens musculi gen. nov., sp. nov., a novel bacterium isolated from the caecum of an obese mouse.</title>
        <authorList>
            <person name="Rasmussen T.S."/>
            <person name="Streidl T."/>
            <person name="Hitch T.C.A."/>
            <person name="Wortmann E."/>
            <person name="Deptula P."/>
            <person name="Hansen M."/>
            <person name="Nielsen D.S."/>
            <person name="Clavel T."/>
            <person name="Vogensen F.K."/>
        </authorList>
    </citation>
    <scope>NUCLEOTIDE SEQUENCE [LARGE SCALE GENOMIC DNA]</scope>
    <source>
        <strain evidence="1 2">WCA-9-b2</strain>
    </source>
</reference>
<gene>
    <name evidence="1" type="ORF">GN277_23915</name>
</gene>
<sequence length="212" mass="25515">MERYCIVENELSDCRPNFCPYIRIFPFKALEYAENYEYAENHVLSDSVKNEKTEDDKSPEDSKYRVGINYEPTEQSLYNGFVEGKEPEKEMLFTFPECEAEIQKLLFNVDNIEYADSERDMYFDILDHSFSSKLVNLDIYLHIYYSLLYKQNKESYIALTEKEWTSEQKIEIREKEKECKKYFKGNPDKFKPFVIREKINEKKIVKGKYIMM</sequence>
<dbReference type="RefSeq" id="WP_159754721.1">
    <property type="nucleotide sequence ID" value="NZ_WUQX01000001.1"/>
</dbReference>
<name>A0A7X3MKU1_9FIRM</name>
<dbReference type="Proteomes" id="UP000460412">
    <property type="component" value="Unassembled WGS sequence"/>
</dbReference>